<sequence length="380" mass="41926">MKIPQKQRTATETERGHTTTGGVTVRSPRVLVVNQQRVESLDGSMDPARVRRLLDTGGYTRPMLPAVIVYRLRTGRHQQTGVVLEASLDDYRNGLIRRHEATHPDRERRIAELTEAGGAEQMPVILTYPDRPALDTLLEGVTEQPPDVRARSVGDVEHSVWIRRDAELSRVLGEELGSVESLYIADGHHRMAVAERDARTHGRPGDETRAFTLAALFPSSQMRVLGYHRCLPGPRNHSTTEVLRTLAAQPATAQIEECPTDAPNNPAPGMVLLRLHDQCFRVWLHPPRGDAPVRATLDAVLLDEQLLPPVSRLVGPVEEQPPDSASTKCWCAARNAVCFVPHPPSVEQVMAVSDAGAVMPPKSTWFDPKAVSGLFVRELS</sequence>
<dbReference type="RefSeq" id="WP_179534306.1">
    <property type="nucleotide sequence ID" value="NZ_JACBYW010000001.1"/>
</dbReference>
<gene>
    <name evidence="2" type="ORF">FHR84_001166</name>
</gene>
<proteinExistence type="predicted"/>
<protein>
    <submittedName>
        <fullName evidence="2">Uncharacterized protein (DUF1015 family)</fullName>
    </submittedName>
</protein>
<comment type="caution">
    <text evidence="2">The sequence shown here is derived from an EMBL/GenBank/DDBJ whole genome shotgun (WGS) entry which is preliminary data.</text>
</comment>
<evidence type="ECO:0000313" key="3">
    <source>
        <dbReference type="Proteomes" id="UP000548304"/>
    </source>
</evidence>
<feature type="region of interest" description="Disordered" evidence="1">
    <location>
        <begin position="1"/>
        <end position="25"/>
    </location>
</feature>
<evidence type="ECO:0000256" key="1">
    <source>
        <dbReference type="SAM" id="MobiDB-lite"/>
    </source>
</evidence>
<dbReference type="EMBL" id="JACBYW010000001">
    <property type="protein sequence ID" value="NYH77852.1"/>
    <property type="molecule type" value="Genomic_DNA"/>
</dbReference>
<dbReference type="Pfam" id="PF06245">
    <property type="entry name" value="DUF1015"/>
    <property type="match status" value="1"/>
</dbReference>
<dbReference type="InterPro" id="IPR008323">
    <property type="entry name" value="UCP033563"/>
</dbReference>
<evidence type="ECO:0000313" key="2">
    <source>
        <dbReference type="EMBL" id="NYH77852.1"/>
    </source>
</evidence>
<organism evidence="2 3">
    <name type="scientific">Actinopolyspora biskrensis</name>
    <dbReference type="NCBI Taxonomy" id="1470178"/>
    <lineage>
        <taxon>Bacteria</taxon>
        <taxon>Bacillati</taxon>
        <taxon>Actinomycetota</taxon>
        <taxon>Actinomycetes</taxon>
        <taxon>Actinopolysporales</taxon>
        <taxon>Actinopolysporaceae</taxon>
        <taxon>Actinopolyspora</taxon>
    </lineage>
</organism>
<dbReference type="PANTHER" id="PTHR36454">
    <property type="entry name" value="LMO2823 PROTEIN"/>
    <property type="match status" value="1"/>
</dbReference>
<name>A0A852YVU8_9ACTN</name>
<dbReference type="Proteomes" id="UP000548304">
    <property type="component" value="Unassembled WGS sequence"/>
</dbReference>
<accession>A0A852YVU8</accession>
<reference evidence="2 3" key="1">
    <citation type="submission" date="2020-07" db="EMBL/GenBank/DDBJ databases">
        <title>Genomic Encyclopedia of Type Strains, Phase III (KMG-III): the genomes of soil and plant-associated and newly described type strains.</title>
        <authorList>
            <person name="Whitman W."/>
        </authorList>
    </citation>
    <scope>NUCLEOTIDE SEQUENCE [LARGE SCALE GENOMIC DNA]</scope>
    <source>
        <strain evidence="2 3">CECT 8576</strain>
    </source>
</reference>
<dbReference type="AlphaFoldDB" id="A0A852YVU8"/>
<dbReference type="PANTHER" id="PTHR36454:SF1">
    <property type="entry name" value="DUF1015 DOMAIN-CONTAINING PROTEIN"/>
    <property type="match status" value="1"/>
</dbReference>
<keyword evidence="3" id="KW-1185">Reference proteome</keyword>